<dbReference type="EMBL" id="LVLJ01001861">
    <property type="protein sequence ID" value="OAE27602.1"/>
    <property type="molecule type" value="Genomic_DNA"/>
</dbReference>
<accession>A0A176W4Z4</accession>
<name>A0A176W4Z4_MARPO</name>
<dbReference type="AlphaFoldDB" id="A0A176W4Z4"/>
<reference evidence="1" key="1">
    <citation type="submission" date="2016-03" db="EMBL/GenBank/DDBJ databases">
        <title>Mechanisms controlling the formation of the plant cell surface in tip-growing cells are functionally conserved among land plants.</title>
        <authorList>
            <person name="Honkanen S."/>
            <person name="Jones V.A."/>
            <person name="Morieri G."/>
            <person name="Champion C."/>
            <person name="Hetherington A.J."/>
            <person name="Kelly S."/>
            <person name="Saint-Marcoux D."/>
            <person name="Proust H."/>
            <person name="Prescott H."/>
            <person name="Dolan L."/>
        </authorList>
    </citation>
    <scope>NUCLEOTIDE SEQUENCE [LARGE SCALE GENOMIC DNA]</scope>
    <source>
        <tissue evidence="1">Whole gametophyte</tissue>
    </source>
</reference>
<comment type="caution">
    <text evidence="1">The sequence shown here is derived from an EMBL/GenBank/DDBJ whole genome shotgun (WGS) entry which is preliminary data.</text>
</comment>
<evidence type="ECO:0000313" key="2">
    <source>
        <dbReference type="Proteomes" id="UP000077202"/>
    </source>
</evidence>
<proteinExistence type="predicted"/>
<organism evidence="1 2">
    <name type="scientific">Marchantia polymorpha subsp. ruderalis</name>
    <dbReference type="NCBI Taxonomy" id="1480154"/>
    <lineage>
        <taxon>Eukaryota</taxon>
        <taxon>Viridiplantae</taxon>
        <taxon>Streptophyta</taxon>
        <taxon>Embryophyta</taxon>
        <taxon>Marchantiophyta</taxon>
        <taxon>Marchantiopsida</taxon>
        <taxon>Marchantiidae</taxon>
        <taxon>Marchantiales</taxon>
        <taxon>Marchantiaceae</taxon>
        <taxon>Marchantia</taxon>
    </lineage>
</organism>
<dbReference type="Proteomes" id="UP000077202">
    <property type="component" value="Unassembled WGS sequence"/>
</dbReference>
<protein>
    <submittedName>
        <fullName evidence="1">Uncharacterized protein</fullName>
    </submittedName>
</protein>
<keyword evidence="2" id="KW-1185">Reference proteome</keyword>
<evidence type="ECO:0000313" key="1">
    <source>
        <dbReference type="EMBL" id="OAE27602.1"/>
    </source>
</evidence>
<sequence>MSDEVDQYLLIGVVHASGSIDVLSWRSIHILKVPVHRAAAATAIVAEGKKHLEEEQGGSNEEILEDDVIAMLHSQFSKLVFDAEHNFGFD</sequence>
<gene>
    <name evidence="1" type="ORF">AXG93_492s1190</name>
</gene>